<dbReference type="InterPro" id="IPR035985">
    <property type="entry name" value="Ubiquitin-activating_enz"/>
</dbReference>
<keyword evidence="9" id="KW-0511">Multifunctional enzyme</keyword>
<accession>A0A5M3W7C0</accession>
<dbReference type="InterPro" id="IPR000594">
    <property type="entry name" value="ThiF_NAD_FAD-bd"/>
</dbReference>
<dbReference type="GO" id="GO:0005829">
    <property type="term" value="C:cytosol"/>
    <property type="evidence" value="ECO:0007669"/>
    <property type="project" value="TreeGrafter"/>
</dbReference>
<dbReference type="CDD" id="cd00757">
    <property type="entry name" value="ThiF_MoeB_HesA_family"/>
    <property type="match status" value="1"/>
</dbReference>
<dbReference type="NCBIfam" id="NF005902">
    <property type="entry name" value="PRK07878.1"/>
    <property type="match status" value="1"/>
</dbReference>
<dbReference type="InterPro" id="IPR036873">
    <property type="entry name" value="Rhodanese-like_dom_sf"/>
</dbReference>
<keyword evidence="3" id="KW-0812">Transmembrane</keyword>
<sequence length="393" mass="42144">MSLPPLVEPAAELTVDEVRRYSRHLIIPDVGMAGQKRLKNAKVLCVGAGGLGSPALMYLAAAGVGTLGIVDFDIVDESNLQRQIIHGQSDVGRLKAESAAATVREINPLVHVVIHNVALTTDNVMDIFAGYDLIVDGTDNFATRYMVNDAAVLLGKPYVWGSIYRFDGQASVFWAEHGPCYRCLYPEPPPPGMVPSCAEGGVLGVLCASIGSIQVNEAIKVLTGIGDPLVGRLMIYDALEMKYRDVKVRKDPECVLCGKNPTVTQLLEDYEAFCGTISDEAAQAALGATITAAELKQMQDQGENIYLIDVREQNEFEIVRIPGSVLIPKGEFLSGAALEKLPQNKRIVLHCKSGARSAEVLAVLKSAGFADAVHVGGGVLSWIKTIDPALPTY</sequence>
<dbReference type="GO" id="GO:0005524">
    <property type="term" value="F:ATP binding"/>
    <property type="evidence" value="ECO:0007669"/>
    <property type="project" value="UniProtKB-KW"/>
</dbReference>
<evidence type="ECO:0000256" key="9">
    <source>
        <dbReference type="ARBA" id="ARBA00023268"/>
    </source>
</evidence>
<dbReference type="PROSITE" id="PS50206">
    <property type="entry name" value="RHODANESE_3"/>
    <property type="match status" value="1"/>
</dbReference>
<dbReference type="GO" id="GO:0016779">
    <property type="term" value="F:nucleotidyltransferase activity"/>
    <property type="evidence" value="ECO:0007669"/>
    <property type="project" value="UniProtKB-KW"/>
</dbReference>
<comment type="caution">
    <text evidence="13">The sequence shown here is derived from an EMBL/GenBank/DDBJ whole genome shotgun (WGS) entry which is preliminary data.</text>
</comment>
<dbReference type="PANTHER" id="PTHR10953">
    <property type="entry name" value="UBIQUITIN-ACTIVATING ENZYME E1"/>
    <property type="match status" value="1"/>
</dbReference>
<dbReference type="PANTHER" id="PTHR10953:SF102">
    <property type="entry name" value="ADENYLYLTRANSFERASE AND SULFURTRANSFERASE MOCS3"/>
    <property type="match status" value="1"/>
</dbReference>
<dbReference type="AlphaFoldDB" id="A0A5M3W7C0"/>
<evidence type="ECO:0000256" key="11">
    <source>
        <dbReference type="ARBA" id="ARBA00067503"/>
    </source>
</evidence>
<evidence type="ECO:0000256" key="2">
    <source>
        <dbReference type="ARBA" id="ARBA00022679"/>
    </source>
</evidence>
<dbReference type="EMBL" id="BLAD01000064">
    <property type="protein sequence ID" value="GES03103.1"/>
    <property type="molecule type" value="Genomic_DNA"/>
</dbReference>
<dbReference type="Proteomes" id="UP000334990">
    <property type="component" value="Unassembled WGS sequence"/>
</dbReference>
<evidence type="ECO:0000256" key="7">
    <source>
        <dbReference type="ARBA" id="ARBA00022989"/>
    </source>
</evidence>
<dbReference type="Gene3D" id="3.40.250.10">
    <property type="entry name" value="Rhodanese-like domain"/>
    <property type="match status" value="1"/>
</dbReference>
<dbReference type="Gene3D" id="3.40.50.720">
    <property type="entry name" value="NAD(P)-binding Rossmann-like Domain"/>
    <property type="match status" value="1"/>
</dbReference>
<reference evidence="13 14" key="1">
    <citation type="submission" date="2019-10" db="EMBL/GenBank/DDBJ databases">
        <title>Whole genome shotgun sequence of Acrocarpospora corrugata NBRC 13972.</title>
        <authorList>
            <person name="Ichikawa N."/>
            <person name="Kimura A."/>
            <person name="Kitahashi Y."/>
            <person name="Komaki H."/>
            <person name="Oguchi A."/>
        </authorList>
    </citation>
    <scope>NUCLEOTIDE SEQUENCE [LARGE SCALE GENOMIC DNA]</scope>
    <source>
        <strain evidence="13 14">NBRC 13972</strain>
    </source>
</reference>
<dbReference type="FunFam" id="3.40.250.10:FF:000025">
    <property type="entry name" value="Molybdopterin biosynthesis MoeZ"/>
    <property type="match status" value="1"/>
</dbReference>
<proteinExistence type="inferred from homology"/>
<name>A0A5M3W7C0_9ACTN</name>
<evidence type="ECO:0000256" key="8">
    <source>
        <dbReference type="ARBA" id="ARBA00023136"/>
    </source>
</evidence>
<gene>
    <name evidence="13" type="ORF">Acor_51690</name>
</gene>
<dbReference type="FunFam" id="3.40.50.720:FF:000033">
    <property type="entry name" value="Adenylyltransferase and sulfurtransferase MOCS3"/>
    <property type="match status" value="1"/>
</dbReference>
<dbReference type="GO" id="GO:0004792">
    <property type="term" value="F:thiosulfate-cyanide sulfurtransferase activity"/>
    <property type="evidence" value="ECO:0007669"/>
    <property type="project" value="TreeGrafter"/>
</dbReference>
<dbReference type="NCBIfam" id="NF004281">
    <property type="entry name" value="PRK05690.1"/>
    <property type="match status" value="1"/>
</dbReference>
<comment type="similarity">
    <text evidence="10">In the N-terminal section; belongs to the HesA/MoeB/ThiF family.</text>
</comment>
<evidence type="ECO:0000259" key="12">
    <source>
        <dbReference type="PROSITE" id="PS50206"/>
    </source>
</evidence>
<keyword evidence="7" id="KW-1133">Transmembrane helix</keyword>
<evidence type="ECO:0000256" key="5">
    <source>
        <dbReference type="ARBA" id="ARBA00022741"/>
    </source>
</evidence>
<protein>
    <recommendedName>
        <fullName evidence="11">Probable adenylyltransferase/sulfurtransferase MoeZ</fullName>
    </recommendedName>
</protein>
<dbReference type="Pfam" id="PF00899">
    <property type="entry name" value="ThiF"/>
    <property type="match status" value="1"/>
</dbReference>
<keyword evidence="2 13" id="KW-0808">Transferase</keyword>
<evidence type="ECO:0000313" key="14">
    <source>
        <dbReference type="Proteomes" id="UP000334990"/>
    </source>
</evidence>
<keyword evidence="6" id="KW-0067">ATP-binding</keyword>
<dbReference type="SUPFAM" id="SSF69572">
    <property type="entry name" value="Activating enzymes of the ubiquitin-like proteins"/>
    <property type="match status" value="1"/>
</dbReference>
<evidence type="ECO:0000313" key="13">
    <source>
        <dbReference type="EMBL" id="GES03103.1"/>
    </source>
</evidence>
<evidence type="ECO:0000256" key="10">
    <source>
        <dbReference type="ARBA" id="ARBA00060757"/>
    </source>
</evidence>
<dbReference type="RefSeq" id="WP_155339276.1">
    <property type="nucleotide sequence ID" value="NZ_BAAABN010000035.1"/>
</dbReference>
<evidence type="ECO:0000256" key="4">
    <source>
        <dbReference type="ARBA" id="ARBA00022695"/>
    </source>
</evidence>
<keyword evidence="4 13" id="KW-0548">Nucleotidyltransferase</keyword>
<dbReference type="GO" id="GO:0008146">
    <property type="term" value="F:sulfotransferase activity"/>
    <property type="evidence" value="ECO:0007669"/>
    <property type="project" value="TreeGrafter"/>
</dbReference>
<keyword evidence="5" id="KW-0547">Nucleotide-binding</keyword>
<dbReference type="GO" id="GO:0008641">
    <property type="term" value="F:ubiquitin-like modifier activating enzyme activity"/>
    <property type="evidence" value="ECO:0007669"/>
    <property type="project" value="InterPro"/>
</dbReference>
<evidence type="ECO:0000256" key="6">
    <source>
        <dbReference type="ARBA" id="ARBA00022840"/>
    </source>
</evidence>
<feature type="domain" description="Rhodanese" evidence="12">
    <location>
        <begin position="301"/>
        <end position="391"/>
    </location>
</feature>
<keyword evidence="8" id="KW-0472">Membrane</keyword>
<comment type="subcellular location">
    <subcellularLocation>
        <location evidence="1">Membrane</location>
        <topology evidence="1">Single-pass membrane protein</topology>
    </subcellularLocation>
</comment>
<dbReference type="GO" id="GO:0016020">
    <property type="term" value="C:membrane"/>
    <property type="evidence" value="ECO:0007669"/>
    <property type="project" value="UniProtKB-SubCell"/>
</dbReference>
<evidence type="ECO:0000256" key="1">
    <source>
        <dbReference type="ARBA" id="ARBA00004167"/>
    </source>
</evidence>
<organism evidence="13 14">
    <name type="scientific">Acrocarpospora corrugata</name>
    <dbReference type="NCBI Taxonomy" id="35763"/>
    <lineage>
        <taxon>Bacteria</taxon>
        <taxon>Bacillati</taxon>
        <taxon>Actinomycetota</taxon>
        <taxon>Actinomycetes</taxon>
        <taxon>Streptosporangiales</taxon>
        <taxon>Streptosporangiaceae</taxon>
        <taxon>Acrocarpospora</taxon>
    </lineage>
</organism>
<dbReference type="Pfam" id="PF00581">
    <property type="entry name" value="Rhodanese"/>
    <property type="match status" value="1"/>
</dbReference>
<dbReference type="OrthoDB" id="9804286at2"/>
<evidence type="ECO:0000256" key="3">
    <source>
        <dbReference type="ARBA" id="ARBA00022692"/>
    </source>
</evidence>
<dbReference type="InterPro" id="IPR001763">
    <property type="entry name" value="Rhodanese-like_dom"/>
</dbReference>
<dbReference type="CDD" id="cd00158">
    <property type="entry name" value="RHOD"/>
    <property type="match status" value="1"/>
</dbReference>
<keyword evidence="14" id="KW-1185">Reference proteome</keyword>
<dbReference type="SMART" id="SM00450">
    <property type="entry name" value="RHOD"/>
    <property type="match status" value="1"/>
</dbReference>
<dbReference type="InterPro" id="IPR045886">
    <property type="entry name" value="ThiF/MoeB/HesA"/>
</dbReference>